<keyword evidence="1" id="KW-0472">Membrane</keyword>
<dbReference type="GeneID" id="101503260"/>
<dbReference type="OrthoDB" id="1427840at2759"/>
<dbReference type="PaxDb" id="3827-XP_004490675.1"/>
<accession>A0A3Q7XU72</accession>
<gene>
    <name evidence="3" type="primary">LOC101503260</name>
</gene>
<evidence type="ECO:0000256" key="1">
    <source>
        <dbReference type="SAM" id="Phobius"/>
    </source>
</evidence>
<sequence length="218" mass="25102">MLNKILSWLKQPKIWKFVSFTSSIIGLLFYSLSSSFNNLFGKWNLFKIFVYTVFSLIICLAILFANTCHTSSLKLKTHLIFSVFTATTVYSFFFDKVNGKPDFYSLVSCASFAIMSLSLSKHTQLGFEVDLLYFFCGYLTLQLMKIKLFLVIVGVSFSYSLIILRFYLCNSNDRGHLRLQFQDQNCIVIQVHADLEESENVNLITPQENMVTQMNNLS</sequence>
<evidence type="ECO:0000313" key="3">
    <source>
        <dbReference type="RefSeq" id="XP_027187476.1"/>
    </source>
</evidence>
<keyword evidence="2" id="KW-1185">Reference proteome</keyword>
<keyword evidence="1" id="KW-1133">Transmembrane helix</keyword>
<feature type="transmembrane region" description="Helical" evidence="1">
    <location>
        <begin position="148"/>
        <end position="168"/>
    </location>
</feature>
<dbReference type="Proteomes" id="UP000087171">
    <property type="component" value="Chromosome Ca2"/>
</dbReference>
<protein>
    <submittedName>
        <fullName evidence="3">Uncharacterized protein LOC101503260</fullName>
    </submittedName>
</protein>
<reference evidence="3" key="2">
    <citation type="submission" date="2025-08" db="UniProtKB">
        <authorList>
            <consortium name="RefSeq"/>
        </authorList>
    </citation>
    <scope>IDENTIFICATION</scope>
    <source>
        <tissue evidence="3">Etiolated seedlings</tissue>
    </source>
</reference>
<evidence type="ECO:0000313" key="2">
    <source>
        <dbReference type="Proteomes" id="UP000087171"/>
    </source>
</evidence>
<feature type="transmembrane region" description="Helical" evidence="1">
    <location>
        <begin position="77"/>
        <end position="94"/>
    </location>
</feature>
<organism evidence="2 3">
    <name type="scientific">Cicer arietinum</name>
    <name type="common">Chickpea</name>
    <name type="synonym">Garbanzo</name>
    <dbReference type="NCBI Taxonomy" id="3827"/>
    <lineage>
        <taxon>Eukaryota</taxon>
        <taxon>Viridiplantae</taxon>
        <taxon>Streptophyta</taxon>
        <taxon>Embryophyta</taxon>
        <taxon>Tracheophyta</taxon>
        <taxon>Spermatophyta</taxon>
        <taxon>Magnoliopsida</taxon>
        <taxon>eudicotyledons</taxon>
        <taxon>Gunneridae</taxon>
        <taxon>Pentapetalae</taxon>
        <taxon>rosids</taxon>
        <taxon>fabids</taxon>
        <taxon>Fabales</taxon>
        <taxon>Fabaceae</taxon>
        <taxon>Papilionoideae</taxon>
        <taxon>50 kb inversion clade</taxon>
        <taxon>NPAAA clade</taxon>
        <taxon>Hologalegina</taxon>
        <taxon>IRL clade</taxon>
        <taxon>Cicereae</taxon>
        <taxon>Cicer</taxon>
    </lineage>
</organism>
<dbReference type="AlphaFoldDB" id="A0A3Q7XU72"/>
<name>A0A3Q7XU72_CICAR</name>
<keyword evidence="1" id="KW-0812">Transmembrane</keyword>
<proteinExistence type="predicted"/>
<feature type="transmembrane region" description="Helical" evidence="1">
    <location>
        <begin position="14"/>
        <end position="33"/>
    </location>
</feature>
<dbReference type="RefSeq" id="XP_027187476.1">
    <property type="nucleotide sequence ID" value="XM_027331675.1"/>
</dbReference>
<reference evidence="2" key="1">
    <citation type="journal article" date="2013" name="Nat. Biotechnol.">
        <title>Draft genome sequence of chickpea (Cicer arietinum) provides a resource for trait improvement.</title>
        <authorList>
            <person name="Varshney R.K."/>
            <person name="Song C."/>
            <person name="Saxena R.K."/>
            <person name="Azam S."/>
            <person name="Yu S."/>
            <person name="Sharpe A.G."/>
            <person name="Cannon S."/>
            <person name="Baek J."/>
            <person name="Rosen B.D."/>
            <person name="Tar'an B."/>
            <person name="Millan T."/>
            <person name="Zhang X."/>
            <person name="Ramsay L.D."/>
            <person name="Iwata A."/>
            <person name="Wang Y."/>
            <person name="Nelson W."/>
            <person name="Farmer A.D."/>
            <person name="Gaur P.M."/>
            <person name="Soderlund C."/>
            <person name="Penmetsa R.V."/>
            <person name="Xu C."/>
            <person name="Bharti A.K."/>
            <person name="He W."/>
            <person name="Winter P."/>
            <person name="Zhao S."/>
            <person name="Hane J.K."/>
            <person name="Carrasquilla-Garcia N."/>
            <person name="Condie J.A."/>
            <person name="Upadhyaya H.D."/>
            <person name="Luo M.C."/>
            <person name="Thudi M."/>
            <person name="Gowda C.L."/>
            <person name="Singh N.P."/>
            <person name="Lichtenzveig J."/>
            <person name="Gali K.K."/>
            <person name="Rubio J."/>
            <person name="Nadarajan N."/>
            <person name="Dolezel J."/>
            <person name="Bansal K.C."/>
            <person name="Xu X."/>
            <person name="Edwards D."/>
            <person name="Zhang G."/>
            <person name="Kahl G."/>
            <person name="Gil J."/>
            <person name="Singh K.B."/>
            <person name="Datta S.K."/>
            <person name="Jackson S.A."/>
            <person name="Wang J."/>
            <person name="Cook D.R."/>
        </authorList>
    </citation>
    <scope>NUCLEOTIDE SEQUENCE [LARGE SCALE GENOMIC DNA]</scope>
    <source>
        <strain evidence="2">cv. CDC Frontier</strain>
    </source>
</reference>
<feature type="transmembrane region" description="Helical" evidence="1">
    <location>
        <begin position="45"/>
        <end position="65"/>
    </location>
</feature>
<dbReference type="KEGG" id="cam:101503260"/>